<keyword evidence="4 10" id="KW-0378">Hydrolase</keyword>
<evidence type="ECO:0000259" key="9">
    <source>
        <dbReference type="Pfam" id="PF03636"/>
    </source>
</evidence>
<evidence type="ECO:0000256" key="3">
    <source>
        <dbReference type="ARBA" id="ARBA00012757"/>
    </source>
</evidence>
<evidence type="ECO:0000256" key="6">
    <source>
        <dbReference type="SAM" id="MobiDB-lite"/>
    </source>
</evidence>
<dbReference type="InterPro" id="IPR012341">
    <property type="entry name" value="6hp_glycosidase-like_sf"/>
</dbReference>
<keyword evidence="11" id="KW-1185">Reference proteome</keyword>
<evidence type="ECO:0000313" key="11">
    <source>
        <dbReference type="Proteomes" id="UP000799539"/>
    </source>
</evidence>
<feature type="compositionally biased region" description="Polar residues" evidence="6">
    <location>
        <begin position="860"/>
        <end position="869"/>
    </location>
</feature>
<reference evidence="10" key="1">
    <citation type="journal article" date="2020" name="Stud. Mycol.">
        <title>101 Dothideomycetes genomes: a test case for predicting lifestyles and emergence of pathogens.</title>
        <authorList>
            <person name="Haridas S."/>
            <person name="Albert R."/>
            <person name="Binder M."/>
            <person name="Bloem J."/>
            <person name="Labutti K."/>
            <person name="Salamov A."/>
            <person name="Andreopoulos B."/>
            <person name="Baker S."/>
            <person name="Barry K."/>
            <person name="Bills G."/>
            <person name="Bluhm B."/>
            <person name="Cannon C."/>
            <person name="Castanera R."/>
            <person name="Culley D."/>
            <person name="Daum C."/>
            <person name="Ezra D."/>
            <person name="Gonzalez J."/>
            <person name="Henrissat B."/>
            <person name="Kuo A."/>
            <person name="Liang C."/>
            <person name="Lipzen A."/>
            <person name="Lutzoni F."/>
            <person name="Magnuson J."/>
            <person name="Mondo S."/>
            <person name="Nolan M."/>
            <person name="Ohm R."/>
            <person name="Pangilinan J."/>
            <person name="Park H.-J."/>
            <person name="Ramirez L."/>
            <person name="Alfaro M."/>
            <person name="Sun H."/>
            <person name="Tritt A."/>
            <person name="Yoshinaga Y."/>
            <person name="Zwiers L.-H."/>
            <person name="Turgeon B."/>
            <person name="Goodwin S."/>
            <person name="Spatafora J."/>
            <person name="Crous P."/>
            <person name="Grigoriev I."/>
        </authorList>
    </citation>
    <scope>NUCLEOTIDE SEQUENCE</scope>
    <source>
        <strain evidence="10">SCOH1-5</strain>
    </source>
</reference>
<dbReference type="InterPro" id="IPR008928">
    <property type="entry name" value="6-hairpin_glycosidase_sf"/>
</dbReference>
<evidence type="ECO:0000256" key="5">
    <source>
        <dbReference type="ARBA" id="ARBA00023180"/>
    </source>
</evidence>
<dbReference type="InterPro" id="IPR037018">
    <property type="entry name" value="GH65_N"/>
</dbReference>
<dbReference type="OrthoDB" id="200349at2759"/>
<dbReference type="GO" id="GO:0004555">
    <property type="term" value="F:alpha,alpha-trehalase activity"/>
    <property type="evidence" value="ECO:0007669"/>
    <property type="project" value="UniProtKB-EC"/>
</dbReference>
<organism evidence="10 11">
    <name type="scientific">Cercospora zeae-maydis SCOH1-5</name>
    <dbReference type="NCBI Taxonomy" id="717836"/>
    <lineage>
        <taxon>Eukaryota</taxon>
        <taxon>Fungi</taxon>
        <taxon>Dikarya</taxon>
        <taxon>Ascomycota</taxon>
        <taxon>Pezizomycotina</taxon>
        <taxon>Dothideomycetes</taxon>
        <taxon>Dothideomycetidae</taxon>
        <taxon>Mycosphaerellales</taxon>
        <taxon>Mycosphaerellaceae</taxon>
        <taxon>Cercospora</taxon>
    </lineage>
</organism>
<dbReference type="Proteomes" id="UP000799539">
    <property type="component" value="Unassembled WGS sequence"/>
</dbReference>
<comment type="similarity">
    <text evidence="2">Belongs to the glycosyl hydrolase 65 family.</text>
</comment>
<dbReference type="AlphaFoldDB" id="A0A6A6F2L0"/>
<feature type="domain" description="Glycoside hydrolase family 65 N-terminal" evidence="9">
    <location>
        <begin position="38"/>
        <end position="305"/>
    </location>
</feature>
<dbReference type="Gene3D" id="1.50.10.10">
    <property type="match status" value="1"/>
</dbReference>
<protein>
    <recommendedName>
        <fullName evidence="3">alpha,alpha-trehalase</fullName>
        <ecNumber evidence="3">3.2.1.28</ecNumber>
    </recommendedName>
</protein>
<feature type="chain" id="PRO_5025420286" description="alpha,alpha-trehalase" evidence="7">
    <location>
        <begin position="17"/>
        <end position="1039"/>
    </location>
</feature>
<dbReference type="SUPFAM" id="SSF74650">
    <property type="entry name" value="Galactose mutarotase-like"/>
    <property type="match status" value="1"/>
</dbReference>
<feature type="domain" description="Glycoside hydrolase family 65 central catalytic" evidence="8">
    <location>
        <begin position="399"/>
        <end position="614"/>
    </location>
</feature>
<dbReference type="GO" id="GO:0005993">
    <property type="term" value="P:trehalose catabolic process"/>
    <property type="evidence" value="ECO:0007669"/>
    <property type="project" value="TreeGrafter"/>
</dbReference>
<feature type="signal peptide" evidence="7">
    <location>
        <begin position="1"/>
        <end position="16"/>
    </location>
</feature>
<name>A0A6A6F2L0_9PEZI</name>
<dbReference type="InterPro" id="IPR011013">
    <property type="entry name" value="Gal_mutarotase_sf_dom"/>
</dbReference>
<dbReference type="InterPro" id="IPR005196">
    <property type="entry name" value="Glyco_hydro_65_N"/>
</dbReference>
<accession>A0A6A6F2L0</accession>
<dbReference type="Pfam" id="PF03636">
    <property type="entry name" value="Glyco_hydro_65N"/>
    <property type="match status" value="1"/>
</dbReference>
<evidence type="ECO:0000256" key="2">
    <source>
        <dbReference type="ARBA" id="ARBA00006768"/>
    </source>
</evidence>
<comment type="catalytic activity">
    <reaction evidence="1">
        <text>alpha,alpha-trehalose + H2O = alpha-D-glucose + beta-D-glucose</text>
        <dbReference type="Rhea" id="RHEA:32675"/>
        <dbReference type="ChEBI" id="CHEBI:15377"/>
        <dbReference type="ChEBI" id="CHEBI:15903"/>
        <dbReference type="ChEBI" id="CHEBI:16551"/>
        <dbReference type="ChEBI" id="CHEBI:17925"/>
        <dbReference type="EC" id="3.2.1.28"/>
    </reaction>
</comment>
<dbReference type="InterPro" id="IPR005195">
    <property type="entry name" value="Glyco_hydro_65_M"/>
</dbReference>
<keyword evidence="5" id="KW-0325">Glycoprotein</keyword>
<dbReference type="PANTHER" id="PTHR11051:SF8">
    <property type="entry name" value="PROTEIN-GLUCOSYLGALACTOSYLHYDROXYLYSINE GLUCOSIDASE"/>
    <property type="match status" value="1"/>
</dbReference>
<feature type="region of interest" description="Disordered" evidence="6">
    <location>
        <begin position="1017"/>
        <end position="1039"/>
    </location>
</feature>
<dbReference type="EMBL" id="ML992697">
    <property type="protein sequence ID" value="KAF2208032.1"/>
    <property type="molecule type" value="Genomic_DNA"/>
</dbReference>
<proteinExistence type="inferred from homology"/>
<feature type="compositionally biased region" description="Low complexity" evidence="6">
    <location>
        <begin position="846"/>
        <end position="859"/>
    </location>
</feature>
<dbReference type="Gene3D" id="2.70.98.40">
    <property type="entry name" value="Glycoside hydrolase, family 65, N-terminal domain"/>
    <property type="match status" value="1"/>
</dbReference>
<gene>
    <name evidence="10" type="ORF">CERZMDRAFT_49927</name>
</gene>
<keyword evidence="7" id="KW-0732">Signal</keyword>
<dbReference type="FunFam" id="1.50.10.10:FF:000032">
    <property type="entry name" value="Vacuolar acid trehalase"/>
    <property type="match status" value="1"/>
</dbReference>
<dbReference type="SUPFAM" id="SSF48208">
    <property type="entry name" value="Six-hairpin glycosidases"/>
    <property type="match status" value="1"/>
</dbReference>
<sequence>MYWVLAAAIAVFGSAGAKMYETRFKGTTWDNEAWRITTTNLDQGHYQSRMSLANGYLGINLAAVGPFFDVDVPVNGDNIQGWPLFDRRQTFATIAGFWDLQPTTNGTNFEWLNQYGGESVISGVPHWAGLHVKVGEDLLDATVPAEQISNFSSILDVKSGVMYWNYTWTPSSGSAMNVEYSMFVHKLHVNQAAVQLRLTAEQDTSATVIDLLQGDCAVRSTTVETGSYPVWPVIWSAVRPNGIPDVTAWIFSTLVGDDSCNASSRKSITESALLGSNVSSIAQSVDVSLSRGTTSIITKFIGGASNDAFTDAASTALNASWEGADTGFDALYQSHAEEWNQILTKDSVEDFRDAEGNLPDDENVQELQITAITNPFQLLQNTVSANALAAAENNTKLVSNSISVCGLGSSCYAGLVFWDTEVWMQPGLVVAFPDAAKQIAQYRVERGPQARNNVLTAYQSSQNRTGEFSSDGAVFPWTSGRYGNCTGTGPCFDYEYHINGDIGLEFMNYWITTGDTDYFRNELFPIYEAIAQFYADVVTFNETSGRYELYNATDPDEYANFKNNVGYTMVLMQSHLNTTNAIRQRFGIEPNDTWANISNLITIPVNKEANIILEYSTQNSSIVVKQADVVLIDDFLQWPNPYTLSNLDYYAAAQSSDGPAMTYGVFSIVANRESPSGCSSYSYDLYGSQPYTRGPWFQFSEQLIDDWTLNGGTHPAFPFLTGVGGANRVAVFGYLGLRLMLDTFNIDPALPPQIPHLSYRTIYWQGWPIKAFSNQTHTTLTRGNKPLSTANTTFADSPIPVTISISGTKIYHLHQNSTLVLRNRQPALNATWPNNIAQCRPVIPNPSSSSSSSSPSSSSTQPHNPNQFPLNAIDGALSTKWQLPPSSSSSNTSSTLTISLPTPFRPIIRLQFDWSRAPPRKFRVLFHNLSLADTTTTTTTTTSRVPVLEVVRDEDVRVSEPWEPGRKREYKSNRTTVELGEGAGVWSARFATLEIWGSWADEEGMGASVAEWGVIAAEDGDGDGDGDAGGEGQNMFGEE</sequence>
<dbReference type="GO" id="GO:0030246">
    <property type="term" value="F:carbohydrate binding"/>
    <property type="evidence" value="ECO:0007669"/>
    <property type="project" value="InterPro"/>
</dbReference>
<dbReference type="Pfam" id="PF03632">
    <property type="entry name" value="Glyco_hydro_65m"/>
    <property type="match status" value="1"/>
</dbReference>
<dbReference type="GO" id="GO:0009277">
    <property type="term" value="C:fungal-type cell wall"/>
    <property type="evidence" value="ECO:0007669"/>
    <property type="project" value="TreeGrafter"/>
</dbReference>
<evidence type="ECO:0000256" key="7">
    <source>
        <dbReference type="SAM" id="SignalP"/>
    </source>
</evidence>
<dbReference type="EC" id="3.2.1.28" evidence="3"/>
<evidence type="ECO:0000313" key="10">
    <source>
        <dbReference type="EMBL" id="KAF2208032.1"/>
    </source>
</evidence>
<evidence type="ECO:0000259" key="8">
    <source>
        <dbReference type="Pfam" id="PF03632"/>
    </source>
</evidence>
<evidence type="ECO:0000256" key="1">
    <source>
        <dbReference type="ARBA" id="ARBA00001576"/>
    </source>
</evidence>
<evidence type="ECO:0000256" key="4">
    <source>
        <dbReference type="ARBA" id="ARBA00022801"/>
    </source>
</evidence>
<dbReference type="PANTHER" id="PTHR11051">
    <property type="entry name" value="GLYCOSYL HYDROLASE-RELATED"/>
    <property type="match status" value="1"/>
</dbReference>
<feature type="compositionally biased region" description="Acidic residues" evidence="6">
    <location>
        <begin position="1018"/>
        <end position="1028"/>
    </location>
</feature>
<feature type="region of interest" description="Disordered" evidence="6">
    <location>
        <begin position="839"/>
        <end position="871"/>
    </location>
</feature>